<evidence type="ECO:0000313" key="1">
    <source>
        <dbReference type="EMBL" id="SCX31421.1"/>
    </source>
</evidence>
<dbReference type="Proteomes" id="UP000187891">
    <property type="component" value="Unassembled WGS sequence"/>
</dbReference>
<dbReference type="AlphaFoldDB" id="A0A1R3TXE6"/>
<dbReference type="EMBL" id="FMUE01000010">
    <property type="protein sequence ID" value="SCX31421.1"/>
    <property type="molecule type" value="Genomic_DNA"/>
</dbReference>
<accession>A0A1R3TXE6</accession>
<reference evidence="2" key="1">
    <citation type="submission" date="2016-10" db="EMBL/GenBank/DDBJ databases">
        <authorList>
            <person name="Wibberg D."/>
        </authorList>
    </citation>
    <scope>NUCLEOTIDE SEQUENCE [LARGE SCALE GENOMIC DNA]</scope>
</reference>
<protein>
    <submittedName>
        <fullName evidence="1">Uncharacterized protein</fullName>
    </submittedName>
</protein>
<dbReference type="RefSeq" id="WP_077121814.1">
    <property type="nucleotide sequence ID" value="NZ_FMUE01000010.1"/>
</dbReference>
<organism evidence="1 2">
    <name type="scientific">Agrobacterium rosae</name>
    <dbReference type="NCBI Taxonomy" id="1972867"/>
    <lineage>
        <taxon>Bacteria</taxon>
        <taxon>Pseudomonadati</taxon>
        <taxon>Pseudomonadota</taxon>
        <taxon>Alphaproteobacteria</taxon>
        <taxon>Hyphomicrobiales</taxon>
        <taxon>Rhizobiaceae</taxon>
        <taxon>Rhizobium/Agrobacterium group</taxon>
        <taxon>Agrobacterium</taxon>
    </lineage>
</organism>
<sequence length="243" mass="27270">MQRVFDLTAAAAVLTANPKAQSFIKAVRKFQSAISVSTDLADVKKSVEELQKMREDVGGSGHIARALLTHAVVVYCRAKHTKAVERYDVGVIGAYSPEQREAHKIIVTLRDKVLAHFGSGGGWHDERVLYLQQYHGDAITAVHHRVNSDSMMSDILENLLEAAIPYVKEKEVDRAKEIDDELTKAPELFKLIDRIPFDVKDFYKDVPGGIENFWGANGFVAERTVRSTTKIQDPSRAEPKRRR</sequence>
<name>A0A1R3TXE6_9HYPH</name>
<proteinExistence type="predicted"/>
<dbReference type="STRING" id="1907666.DSM25559_3706"/>
<gene>
    <name evidence="1" type="ORF">DSM25559_3706</name>
</gene>
<evidence type="ECO:0000313" key="2">
    <source>
        <dbReference type="Proteomes" id="UP000187891"/>
    </source>
</evidence>